<keyword evidence="1" id="KW-0732">Signal</keyword>
<dbReference type="Proteomes" id="UP000241462">
    <property type="component" value="Unassembled WGS sequence"/>
</dbReference>
<evidence type="ECO:0000313" key="2">
    <source>
        <dbReference type="EMBL" id="PSR77796.1"/>
    </source>
</evidence>
<evidence type="ECO:0000256" key="1">
    <source>
        <dbReference type="SAM" id="SignalP"/>
    </source>
</evidence>
<sequence>MIVILQPVTNLIILAFLLCHFFGHSGARQFTFFCGHLHKARLPLTCMCFPGHQQQAGSYFPFTSHGSLTSSPVPSLRTVSAPTGPVTLARIFRTETSDTLSLLSSSCCRPPLYRVHL</sequence>
<accession>A0A2T2ZVG6</accession>
<feature type="chain" id="PRO_5015511868" description="Secreted protein" evidence="1">
    <location>
        <begin position="28"/>
        <end position="117"/>
    </location>
</feature>
<dbReference type="InParanoid" id="A0A2T2ZVG6"/>
<proteinExistence type="predicted"/>
<reference evidence="2 3" key="1">
    <citation type="journal article" date="2018" name="Mycol. Prog.">
        <title>Coniella lustricola, a new species from submerged detritus.</title>
        <authorList>
            <person name="Raudabaugh D.B."/>
            <person name="Iturriaga T."/>
            <person name="Carver A."/>
            <person name="Mondo S."/>
            <person name="Pangilinan J."/>
            <person name="Lipzen A."/>
            <person name="He G."/>
            <person name="Amirebrahimi M."/>
            <person name="Grigoriev I.V."/>
            <person name="Miller A.N."/>
        </authorList>
    </citation>
    <scope>NUCLEOTIDE SEQUENCE [LARGE SCALE GENOMIC DNA]</scope>
    <source>
        <strain evidence="2 3">B22-T-1</strain>
    </source>
</reference>
<dbReference type="EMBL" id="KZ678637">
    <property type="protein sequence ID" value="PSR77796.1"/>
    <property type="molecule type" value="Genomic_DNA"/>
</dbReference>
<protein>
    <recommendedName>
        <fullName evidence="4">Secreted protein</fullName>
    </recommendedName>
</protein>
<keyword evidence="3" id="KW-1185">Reference proteome</keyword>
<feature type="signal peptide" evidence="1">
    <location>
        <begin position="1"/>
        <end position="27"/>
    </location>
</feature>
<evidence type="ECO:0008006" key="4">
    <source>
        <dbReference type="Google" id="ProtNLM"/>
    </source>
</evidence>
<gene>
    <name evidence="2" type="ORF">BD289DRAFT_138517</name>
</gene>
<organism evidence="2 3">
    <name type="scientific">Coniella lustricola</name>
    <dbReference type="NCBI Taxonomy" id="2025994"/>
    <lineage>
        <taxon>Eukaryota</taxon>
        <taxon>Fungi</taxon>
        <taxon>Dikarya</taxon>
        <taxon>Ascomycota</taxon>
        <taxon>Pezizomycotina</taxon>
        <taxon>Sordariomycetes</taxon>
        <taxon>Sordariomycetidae</taxon>
        <taxon>Diaporthales</taxon>
        <taxon>Schizoparmaceae</taxon>
        <taxon>Coniella</taxon>
    </lineage>
</organism>
<dbReference type="AlphaFoldDB" id="A0A2T2ZVG6"/>
<evidence type="ECO:0000313" key="3">
    <source>
        <dbReference type="Proteomes" id="UP000241462"/>
    </source>
</evidence>
<name>A0A2T2ZVG6_9PEZI</name>